<evidence type="ECO:0000256" key="2">
    <source>
        <dbReference type="ARBA" id="ARBA00012388"/>
    </source>
</evidence>
<dbReference type="InterPro" id="IPR054708">
    <property type="entry name" value="MTPAP-like_central"/>
</dbReference>
<dbReference type="InterPro" id="IPR045862">
    <property type="entry name" value="Trf4-like"/>
</dbReference>
<dbReference type="PANTHER" id="PTHR23092">
    <property type="entry name" value="POLY(A) RNA POLYMERASE"/>
    <property type="match status" value="1"/>
</dbReference>
<dbReference type="Gene3D" id="3.30.460.10">
    <property type="entry name" value="Beta Polymerase, domain 2"/>
    <property type="match status" value="1"/>
</dbReference>
<gene>
    <name evidence="8" type="ORF">DM02DRAFT_544813</name>
</gene>
<feature type="compositionally biased region" description="Acidic residues" evidence="5">
    <location>
        <begin position="143"/>
        <end position="155"/>
    </location>
</feature>
<keyword evidence="3" id="KW-0479">Metal-binding</keyword>
<accession>A0A2V1D1L5</accession>
<name>A0A2V1D1L5_9PLEO</name>
<evidence type="ECO:0000256" key="1">
    <source>
        <dbReference type="ARBA" id="ARBA00008593"/>
    </source>
</evidence>
<reference evidence="8 9" key="1">
    <citation type="journal article" date="2018" name="Sci. Rep.">
        <title>Comparative genomics provides insights into the lifestyle and reveals functional heterogeneity of dark septate endophytic fungi.</title>
        <authorList>
            <person name="Knapp D.G."/>
            <person name="Nemeth J.B."/>
            <person name="Barry K."/>
            <person name="Hainaut M."/>
            <person name="Henrissat B."/>
            <person name="Johnson J."/>
            <person name="Kuo A."/>
            <person name="Lim J.H.P."/>
            <person name="Lipzen A."/>
            <person name="Nolan M."/>
            <person name="Ohm R.A."/>
            <person name="Tamas L."/>
            <person name="Grigoriev I.V."/>
            <person name="Spatafora J.W."/>
            <person name="Nagy L.G."/>
            <person name="Kovacs G.M."/>
        </authorList>
    </citation>
    <scope>NUCLEOTIDE SEQUENCE [LARGE SCALE GENOMIC DNA]</scope>
    <source>
        <strain evidence="8 9">DSE2036</strain>
    </source>
</reference>
<keyword evidence="4" id="KW-0460">Magnesium</keyword>
<dbReference type="GO" id="GO:0010605">
    <property type="term" value="P:negative regulation of macromolecule metabolic process"/>
    <property type="evidence" value="ECO:0007669"/>
    <property type="project" value="UniProtKB-ARBA"/>
</dbReference>
<dbReference type="GO" id="GO:0046872">
    <property type="term" value="F:metal ion binding"/>
    <property type="evidence" value="ECO:0007669"/>
    <property type="project" value="UniProtKB-KW"/>
</dbReference>
<dbReference type="InterPro" id="IPR043519">
    <property type="entry name" value="NT_sf"/>
</dbReference>
<feature type="compositionally biased region" description="Basic and acidic residues" evidence="5">
    <location>
        <begin position="301"/>
        <end position="313"/>
    </location>
</feature>
<dbReference type="GO" id="GO:0031123">
    <property type="term" value="P:RNA 3'-end processing"/>
    <property type="evidence" value="ECO:0007669"/>
    <property type="project" value="TreeGrafter"/>
</dbReference>
<evidence type="ECO:0000256" key="3">
    <source>
        <dbReference type="ARBA" id="ARBA00022723"/>
    </source>
</evidence>
<dbReference type="AlphaFoldDB" id="A0A2V1D1L5"/>
<dbReference type="Pfam" id="PF03828">
    <property type="entry name" value="PAP_assoc"/>
    <property type="match status" value="1"/>
</dbReference>
<dbReference type="EMBL" id="KZ805754">
    <property type="protein sequence ID" value="PVH91927.1"/>
    <property type="molecule type" value="Genomic_DNA"/>
</dbReference>
<feature type="region of interest" description="Disordered" evidence="5">
    <location>
        <begin position="143"/>
        <end position="196"/>
    </location>
</feature>
<proteinExistence type="inferred from homology"/>
<dbReference type="GO" id="GO:1990817">
    <property type="term" value="F:poly(A) RNA polymerase activity"/>
    <property type="evidence" value="ECO:0007669"/>
    <property type="project" value="UniProtKB-EC"/>
</dbReference>
<dbReference type="CDD" id="cd05402">
    <property type="entry name" value="NT_PAP_TUTase"/>
    <property type="match status" value="1"/>
</dbReference>
<evidence type="ECO:0000313" key="9">
    <source>
        <dbReference type="Proteomes" id="UP000244855"/>
    </source>
</evidence>
<evidence type="ECO:0000256" key="5">
    <source>
        <dbReference type="SAM" id="MobiDB-lite"/>
    </source>
</evidence>
<dbReference type="EC" id="2.7.7.19" evidence="2"/>
<comment type="similarity">
    <text evidence="1">Belongs to the DNA polymerase type-B-like family.</text>
</comment>
<dbReference type="Gene3D" id="1.10.1410.10">
    <property type="match status" value="1"/>
</dbReference>
<feature type="domain" description="PAP-associated" evidence="6">
    <location>
        <begin position="542"/>
        <end position="599"/>
    </location>
</feature>
<dbReference type="GO" id="GO:0043634">
    <property type="term" value="P:polyadenylation-dependent ncRNA catabolic process"/>
    <property type="evidence" value="ECO:0007669"/>
    <property type="project" value="TreeGrafter"/>
</dbReference>
<dbReference type="GO" id="GO:0005730">
    <property type="term" value="C:nucleolus"/>
    <property type="evidence" value="ECO:0007669"/>
    <property type="project" value="TreeGrafter"/>
</dbReference>
<evidence type="ECO:0000259" key="6">
    <source>
        <dbReference type="Pfam" id="PF03828"/>
    </source>
</evidence>
<dbReference type="Pfam" id="PF22600">
    <property type="entry name" value="MTPAP-like_central"/>
    <property type="match status" value="1"/>
</dbReference>
<keyword evidence="9" id="KW-1185">Reference proteome</keyword>
<dbReference type="SUPFAM" id="SSF81631">
    <property type="entry name" value="PAP/OAS1 substrate-binding domain"/>
    <property type="match status" value="1"/>
</dbReference>
<dbReference type="Proteomes" id="UP000244855">
    <property type="component" value="Unassembled WGS sequence"/>
</dbReference>
<dbReference type="SUPFAM" id="SSF81301">
    <property type="entry name" value="Nucleotidyltransferase"/>
    <property type="match status" value="1"/>
</dbReference>
<feature type="region of interest" description="Disordered" evidence="5">
    <location>
        <begin position="1"/>
        <end position="113"/>
    </location>
</feature>
<feature type="compositionally biased region" description="Basic and acidic residues" evidence="5">
    <location>
        <begin position="101"/>
        <end position="113"/>
    </location>
</feature>
<feature type="domain" description="Poly(A) RNA polymerase mitochondrial-like central palm" evidence="7">
    <location>
        <begin position="348"/>
        <end position="481"/>
    </location>
</feature>
<dbReference type="STRING" id="97972.A0A2V1D1L5"/>
<dbReference type="OrthoDB" id="273917at2759"/>
<dbReference type="GO" id="GO:0003729">
    <property type="term" value="F:mRNA binding"/>
    <property type="evidence" value="ECO:0007669"/>
    <property type="project" value="TreeGrafter"/>
</dbReference>
<dbReference type="InterPro" id="IPR002058">
    <property type="entry name" value="PAP_assoc"/>
</dbReference>
<feature type="compositionally biased region" description="Basic and acidic residues" evidence="5">
    <location>
        <begin position="1"/>
        <end position="11"/>
    </location>
</feature>
<feature type="region of interest" description="Disordered" evidence="5">
    <location>
        <begin position="261"/>
        <end position="322"/>
    </location>
</feature>
<protein>
    <recommendedName>
        <fullName evidence="2">polynucleotide adenylyltransferase</fullName>
        <ecNumber evidence="2">2.7.7.19</ecNumber>
    </recommendedName>
</protein>
<organism evidence="8 9">
    <name type="scientific">Periconia macrospinosa</name>
    <dbReference type="NCBI Taxonomy" id="97972"/>
    <lineage>
        <taxon>Eukaryota</taxon>
        <taxon>Fungi</taxon>
        <taxon>Dikarya</taxon>
        <taxon>Ascomycota</taxon>
        <taxon>Pezizomycotina</taxon>
        <taxon>Dothideomycetes</taxon>
        <taxon>Pleosporomycetidae</taxon>
        <taxon>Pleosporales</taxon>
        <taxon>Massarineae</taxon>
        <taxon>Periconiaceae</taxon>
        <taxon>Periconia</taxon>
    </lineage>
</organism>
<dbReference type="PANTHER" id="PTHR23092:SF15">
    <property type="entry name" value="INACTIVE NON-CANONICAL POLY(A) RNA POLYMERASE PROTEIN TRF4-2-RELATED"/>
    <property type="match status" value="1"/>
</dbReference>
<dbReference type="GO" id="GO:0031499">
    <property type="term" value="C:TRAMP complex"/>
    <property type="evidence" value="ECO:0007669"/>
    <property type="project" value="TreeGrafter"/>
</dbReference>
<evidence type="ECO:0000256" key="4">
    <source>
        <dbReference type="ARBA" id="ARBA00022842"/>
    </source>
</evidence>
<sequence length="662" mass="73603">MADSYRPDRRTAPNRVTFGDSYRPAGHHAQFTYSSDLRAPQFPPAGPADMQQRGARRMHNRGGAPGTRNDRNFSRGGNSRPSHAGMRNGNRAPQRGGRRAAPHERALLQSRDDTIEHAVGVSESSNKFNLDILSEDDSEAAMDLETDLSDDDDDAASSNKRKAARVQSESRADGDSVPRWCNPDPYTSLPPPEETTGKKIDFVKLIRKAKNESAGKVADGTNAVAANDDFISFGLDGTNDDGDDDDIVVVGANTVNRNQVSGSLNDIAKPLANPPSAPNVPQNNGRGTKRSAESAGLPERPQARPDRRRRGDMDGDVLQQWRPRSDDCTPWVAQGGYSYLSDNPRQWLHNEILDFYDWICPQTEEDKVRNSLIDRLDKAFDKSQFSYTGRLEAFGSFPTGLYLPGADMDLVYRSDHYKKSGEKVFQPSTNKLWKIARALENRGVAKKIMVIGRAKVPIIKFVETRTNLSVDISFENLGGVDAVGTVRKWVKQFPDMIYLVALVKQFLAMRGLNEVNTQGLGGFSIICLAVSYLQHTSQAADVGDCFLGFLDYYGNKFNLATHRIIMSPAQIVRKSKFGIDGREERADGLSIQDPNNPQNNISGGSRKAKLIFDLFAHAHADLVERMHRIKNGEISPQSILQPIFGGDYRVYDEYRQHMERLK</sequence>
<evidence type="ECO:0000313" key="8">
    <source>
        <dbReference type="EMBL" id="PVH91927.1"/>
    </source>
</evidence>
<evidence type="ECO:0000259" key="7">
    <source>
        <dbReference type="Pfam" id="PF22600"/>
    </source>
</evidence>